<evidence type="ECO:0000256" key="4">
    <source>
        <dbReference type="PROSITE-ProRule" id="PRU00679"/>
    </source>
</evidence>
<evidence type="ECO:0000256" key="1">
    <source>
        <dbReference type="ARBA" id="ARBA00022723"/>
    </source>
</evidence>
<feature type="binding site" evidence="3">
    <location>
        <position position="206"/>
    </location>
    <ligand>
        <name>a divalent metal cation</name>
        <dbReference type="ChEBI" id="CHEBI:60240"/>
        <label>2</label>
    </ligand>
</feature>
<name>A0A455T1V4_9CHLR</name>
<accession>A0A455T1V4</accession>
<feature type="binding site" evidence="3">
    <location>
        <position position="145"/>
    </location>
    <ligand>
        <name>a divalent metal cation</name>
        <dbReference type="ChEBI" id="CHEBI:60240"/>
        <label>2</label>
    </ligand>
</feature>
<dbReference type="GO" id="GO:0016787">
    <property type="term" value="F:hydrolase activity"/>
    <property type="evidence" value="ECO:0007669"/>
    <property type="project" value="UniProtKB-KW"/>
</dbReference>
<dbReference type="PIRSF" id="PIRSF016839">
    <property type="entry name" value="PhP"/>
    <property type="match status" value="1"/>
</dbReference>
<feature type="binding site" evidence="3">
    <location>
        <position position="35"/>
    </location>
    <ligand>
        <name>a divalent metal cation</name>
        <dbReference type="ChEBI" id="CHEBI:60240"/>
        <label>1</label>
    </ligand>
</feature>
<dbReference type="PROSITE" id="PS51347">
    <property type="entry name" value="PHOSPHOTRIESTERASE_2"/>
    <property type="match status" value="1"/>
</dbReference>
<dbReference type="InterPro" id="IPR032466">
    <property type="entry name" value="Metal_Hydrolase"/>
</dbReference>
<comment type="similarity">
    <text evidence="4">Belongs to the metallo-dependent hydrolases superfamily. Phosphotriesterase family.</text>
</comment>
<keyword evidence="2 5" id="KW-0378">Hydrolase</keyword>
<feature type="binding site" evidence="3">
    <location>
        <position position="263"/>
    </location>
    <ligand>
        <name>a divalent metal cation</name>
        <dbReference type="ChEBI" id="CHEBI:60240"/>
        <label>1</label>
    </ligand>
</feature>
<dbReference type="Gene3D" id="3.20.20.140">
    <property type="entry name" value="Metal-dependent hydrolases"/>
    <property type="match status" value="1"/>
</dbReference>
<feature type="binding site" evidence="3">
    <location>
        <position position="33"/>
    </location>
    <ligand>
        <name>a divalent metal cation</name>
        <dbReference type="ChEBI" id="CHEBI:60240"/>
        <label>1</label>
    </ligand>
</feature>
<comment type="caution">
    <text evidence="4">Lacks conserved residue(s) required for the propagation of feature annotation.</text>
</comment>
<comment type="cofactor">
    <cofactor evidence="3">
        <name>a divalent metal cation</name>
        <dbReference type="ChEBI" id="CHEBI:60240"/>
    </cofactor>
    <text evidence="3">Binds 2 divalent metal cations per subunit.</text>
</comment>
<feature type="binding site" evidence="3">
    <location>
        <position position="145"/>
    </location>
    <ligand>
        <name>a divalent metal cation</name>
        <dbReference type="ChEBI" id="CHEBI:60240"/>
        <label>1</label>
    </ligand>
</feature>
<dbReference type="EMBL" id="AP019377">
    <property type="protein sequence ID" value="BBH93212.1"/>
    <property type="molecule type" value="Genomic_DNA"/>
</dbReference>
<dbReference type="InterPro" id="IPR001559">
    <property type="entry name" value="Phosphotriesterase"/>
</dbReference>
<dbReference type="Pfam" id="PF02126">
    <property type="entry name" value="PTE"/>
    <property type="match status" value="1"/>
</dbReference>
<dbReference type="SUPFAM" id="SSF51556">
    <property type="entry name" value="Metallo-dependent hydrolases"/>
    <property type="match status" value="1"/>
</dbReference>
<proteinExistence type="inferred from homology"/>
<dbReference type="PANTHER" id="PTHR10819">
    <property type="entry name" value="PHOSPHOTRIESTERASE-RELATED"/>
    <property type="match status" value="1"/>
</dbReference>
<evidence type="ECO:0000256" key="3">
    <source>
        <dbReference type="PIRSR" id="PIRSR601559-52"/>
    </source>
</evidence>
<feature type="binding site" evidence="3">
    <location>
        <position position="178"/>
    </location>
    <ligand>
        <name>a divalent metal cation</name>
        <dbReference type="ChEBI" id="CHEBI:60240"/>
        <label>2</label>
    </ligand>
</feature>
<dbReference type="GO" id="GO:0008270">
    <property type="term" value="F:zinc ion binding"/>
    <property type="evidence" value="ECO:0007669"/>
    <property type="project" value="InterPro"/>
</dbReference>
<evidence type="ECO:0000313" key="5">
    <source>
        <dbReference type="EMBL" id="BBH93212.1"/>
    </source>
</evidence>
<evidence type="ECO:0000256" key="2">
    <source>
        <dbReference type="ARBA" id="ARBA00022801"/>
    </source>
</evidence>
<dbReference type="PANTHER" id="PTHR10819:SF3">
    <property type="entry name" value="PHOSPHOTRIESTERASE-RELATED PROTEIN"/>
    <property type="match status" value="1"/>
</dbReference>
<reference evidence="5" key="1">
    <citation type="submission" date="2018-12" db="EMBL/GenBank/DDBJ databases">
        <title>Novel natural products biosynthetic potential of the class Ktedonobacteria.</title>
        <authorList>
            <person name="Zheng Y."/>
            <person name="Saitou A."/>
            <person name="Wang C.M."/>
            <person name="Toyoda A."/>
            <person name="Minakuchi Y."/>
            <person name="Sekiguchi Y."/>
            <person name="Ueda K."/>
            <person name="Takano H."/>
            <person name="Sakai Y."/>
            <person name="Yokota A."/>
            <person name="Yabe S."/>
        </authorList>
    </citation>
    <scope>NUCLEOTIDE SEQUENCE</scope>
    <source>
        <strain evidence="5">A3-2</strain>
    </source>
</reference>
<gene>
    <name evidence="5" type="ORF">KTA_14110</name>
</gene>
<sequence length="321" mass="35227">MAVASASEERPARLLVPTAAGVQPLAAGLIYAHEHLWLDLTTPEDPQGKLDRLDLIAEELSELKRLGVAALIEQTCRGMGRDVERLRQLQLASGVQVIPSTGFYHRRFHPPELARLSVDAIAAQLEEELRTGLDGTGVSPLVLGEIGGSGTALHPDEEKVLRAVAQVARRWPVVVATHAHLGQGGLRQLQILCEEGLEPERVLIGHLDLAPALEEVLAVARRGAYVGFDTIGKERYAPDERRLTWIVTLCKEGLAERLLLSCDISRNSYLRRLGGQGYAYLVRDFLPRLAAAGLAPAMVSRLVEENPRRFLAAAWYSRRKA</sequence>
<dbReference type="AlphaFoldDB" id="A0A455T1V4"/>
<protein>
    <submittedName>
        <fullName evidence="5">Hydrolase</fullName>
    </submittedName>
</protein>
<keyword evidence="1 3" id="KW-0479">Metal-binding</keyword>
<organism evidence="5">
    <name type="scientific">Thermogemmatispora argillosa</name>
    <dbReference type="NCBI Taxonomy" id="2045280"/>
    <lineage>
        <taxon>Bacteria</taxon>
        <taxon>Bacillati</taxon>
        <taxon>Chloroflexota</taxon>
        <taxon>Ktedonobacteria</taxon>
        <taxon>Thermogemmatisporales</taxon>
        <taxon>Thermogemmatisporaceae</taxon>
        <taxon>Thermogemmatispora</taxon>
    </lineage>
</organism>